<accession>X8J3J6</accession>
<dbReference type="AlphaFoldDB" id="X8J3J6"/>
<name>X8J3J6_9AGAM</name>
<reference evidence="2" key="1">
    <citation type="journal article" date="2014" name="Genome Announc.">
        <title>Draft genome sequence of the plant-pathogenic soil fungus Rhizoctonia solani anastomosis group 3 strain Rhs1AP.</title>
        <authorList>
            <person name="Cubeta M.A."/>
            <person name="Thomas E."/>
            <person name="Dean R.A."/>
            <person name="Jabaji S."/>
            <person name="Neate S.M."/>
            <person name="Tavantzis S."/>
            <person name="Toda T."/>
            <person name="Vilgalys R."/>
            <person name="Bharathan N."/>
            <person name="Fedorova-Abrams N."/>
            <person name="Pakala S.B."/>
            <person name="Pakala S.M."/>
            <person name="Zafar N."/>
            <person name="Joardar V."/>
            <person name="Losada L."/>
            <person name="Nierman W.C."/>
        </authorList>
    </citation>
    <scope>NUCLEOTIDE SEQUENCE [LARGE SCALE GENOMIC DNA]</scope>
    <source>
        <strain evidence="2">AG-3</strain>
    </source>
</reference>
<protein>
    <submittedName>
        <fullName evidence="1">Uncharacterized protein</fullName>
    </submittedName>
</protein>
<dbReference type="Proteomes" id="UP000030108">
    <property type="component" value="Unassembled WGS sequence"/>
</dbReference>
<organism evidence="1 2">
    <name type="scientific">Rhizoctonia solani AG-3 Rhs1AP</name>
    <dbReference type="NCBI Taxonomy" id="1086054"/>
    <lineage>
        <taxon>Eukaryota</taxon>
        <taxon>Fungi</taxon>
        <taxon>Dikarya</taxon>
        <taxon>Basidiomycota</taxon>
        <taxon>Agaricomycotina</taxon>
        <taxon>Agaricomycetes</taxon>
        <taxon>Cantharellales</taxon>
        <taxon>Ceratobasidiaceae</taxon>
        <taxon>Rhizoctonia</taxon>
    </lineage>
</organism>
<sequence>MSSSIGLSASSGNSSLAWVMGNAGRGHMVISFPLSLDSGWYKEQPCTIFRTFEHRKERKLFKHEFILLRLLDGSVCRIERTGDPNARFNALRPHGSIAHDMVQCFRPDELDQACLESSDVIAEVRLPCNFELMDVLKVCRAIHEGEKTRNYTLQVFNCYFFSLAIQVCLVRLVAHWEDYQSLGHWISQTRKGVETLTDTFQSVIASSTPRQSHALYRVYSILALGNDRSPISFIQEVMSNLQSRWTYQTDNIRSDLALKINSVLWYSDIRPGFDQFVEDEVKQAMVDVFRVKSIHSKPGKSVEAMKEQLLLILAKLLESKYTEDKSNLLPPETTTWSIKRRTLHQSNPVNPQTNTTEMSFTGIQSPHTPEKTSVNWFEWIASHALYLGYLVLCAVDATLRPYGITVRTFEADPIECYIIDQKLESIATEFESLDEITTQDLTRLHLETEALTKSKTGVTIWDKKPWATLCHCVKYYVSENVYGEIELNKPELNIRVKGWLEPKPVSVSAFQAHIIDRIRIHAQTVQSVWLGSAEAIEVELNDILSQVWKLIREDWSIGPGVPSSRSPFTRVYTANRSSNYRDQLNVWCDRIGIAHLRFNTDLVAQRDEHGHLLYQALPIFPNILDLGGNYAAQGWTEQEAYRASLSQIPWDRIFLRPDSIYYDFDHHRDGSIIAKPRLIKYGDYVQLTNVVGFGTSRRSAEEKASEILLLSGRYCFY</sequence>
<gene>
    <name evidence="1" type="ORF">RSOL_180690</name>
</gene>
<evidence type="ECO:0000313" key="1">
    <source>
        <dbReference type="EMBL" id="EUC56492.1"/>
    </source>
</evidence>
<comment type="caution">
    <text evidence="1">The sequence shown here is derived from an EMBL/GenBank/DDBJ whole genome shotgun (WGS) entry which is preliminary data.</text>
</comment>
<dbReference type="EMBL" id="JATN01000322">
    <property type="protein sequence ID" value="EUC56492.1"/>
    <property type="molecule type" value="Genomic_DNA"/>
</dbReference>
<dbReference type="OrthoDB" id="3231398at2759"/>
<proteinExistence type="predicted"/>
<evidence type="ECO:0000313" key="2">
    <source>
        <dbReference type="Proteomes" id="UP000030108"/>
    </source>
</evidence>